<evidence type="ECO:0000256" key="1">
    <source>
        <dbReference type="ARBA" id="ARBA00000402"/>
    </source>
</evidence>
<dbReference type="FunFam" id="3.60.15.10:FF:000014">
    <property type="entry name" value="Zinc phosphodiesterase ELAC protein 2"/>
    <property type="match status" value="1"/>
</dbReference>
<keyword evidence="16" id="KW-0496">Mitochondrion</keyword>
<gene>
    <name evidence="28" type="primary">ELAC2</name>
</gene>
<evidence type="ECO:0000256" key="5">
    <source>
        <dbReference type="ARBA" id="ARBA00007823"/>
    </source>
</evidence>
<dbReference type="InterPro" id="IPR047151">
    <property type="entry name" value="RNZ2-like"/>
</dbReference>
<comment type="function">
    <text evidence="23">Zinc phosphodiesterase, which displays mitochondrial tRNA 3'-processing endonuclease activity. Involved in tRNA maturation, by removing a 3'-trailer from precursor tRNA. Associates with mitochondrial DNA complexes at the nucleoids to initiate RNA processing and ribosome assembly.</text>
</comment>
<keyword evidence="9" id="KW-0819">tRNA processing</keyword>
<dbReference type="OrthoDB" id="527344at2759"/>
<dbReference type="Pfam" id="PF13691">
    <property type="entry name" value="Lactamase_B_4"/>
    <property type="match status" value="1"/>
</dbReference>
<evidence type="ECO:0000256" key="25">
    <source>
        <dbReference type="SAM" id="MobiDB-lite"/>
    </source>
</evidence>
<evidence type="ECO:0000256" key="6">
    <source>
        <dbReference type="ARBA" id="ARBA00012477"/>
    </source>
</evidence>
<keyword evidence="10" id="KW-0540">Nuclease</keyword>
<comment type="cofactor">
    <cofactor evidence="2">
        <name>Zn(2+)</name>
        <dbReference type="ChEBI" id="CHEBI:29105"/>
    </cofactor>
</comment>
<evidence type="ECO:0000256" key="12">
    <source>
        <dbReference type="ARBA" id="ARBA00022759"/>
    </source>
</evidence>
<keyword evidence="12" id="KW-0255">Endonuclease</keyword>
<evidence type="ECO:0000256" key="20">
    <source>
        <dbReference type="ARBA" id="ARBA00030729"/>
    </source>
</evidence>
<evidence type="ECO:0000259" key="27">
    <source>
        <dbReference type="Pfam" id="PF13691"/>
    </source>
</evidence>
<comment type="subunit">
    <text evidence="24">Homodimer. Interacts with PTCD1.</text>
</comment>
<feature type="compositionally biased region" description="Polar residues" evidence="25">
    <location>
        <begin position="345"/>
        <end position="365"/>
    </location>
</feature>
<evidence type="ECO:0000256" key="23">
    <source>
        <dbReference type="ARBA" id="ARBA00046098"/>
    </source>
</evidence>
<feature type="domain" description="tRNase Z endonuclease" evidence="27">
    <location>
        <begin position="231"/>
        <end position="270"/>
    </location>
</feature>
<keyword evidence="8" id="KW-0597">Phosphoprotein</keyword>
<proteinExistence type="inferred from homology"/>
<feature type="region of interest" description="Disordered" evidence="25">
    <location>
        <begin position="928"/>
        <end position="975"/>
    </location>
</feature>
<dbReference type="PANTHER" id="PTHR12553">
    <property type="entry name" value="ZINC PHOSPHODIESTERASE ELAC PROTEIN 2"/>
    <property type="match status" value="1"/>
</dbReference>
<dbReference type="Pfam" id="PF23023">
    <property type="entry name" value="Anti-Pycsar_Apyc1"/>
    <property type="match status" value="1"/>
</dbReference>
<dbReference type="EC" id="3.1.26.11" evidence="6"/>
<evidence type="ECO:0000256" key="13">
    <source>
        <dbReference type="ARBA" id="ARBA00022801"/>
    </source>
</evidence>
<evidence type="ECO:0000256" key="17">
    <source>
        <dbReference type="ARBA" id="ARBA00023242"/>
    </source>
</evidence>
<comment type="subcellular location">
    <subcellularLocation>
        <location evidence="4">Mitochondrion matrix</location>
        <location evidence="4">Mitochondrion nucleoid</location>
    </subcellularLocation>
    <subcellularLocation>
        <location evidence="3">Nucleus</location>
    </subcellularLocation>
</comment>
<feature type="compositionally biased region" description="Low complexity" evidence="25">
    <location>
        <begin position="86"/>
        <end position="95"/>
    </location>
</feature>
<accession>A0A8C0M924</accession>
<dbReference type="CDD" id="cd07718">
    <property type="entry name" value="RNaseZ_ELAC1_ELAC2-C-term-like_MBL-fold"/>
    <property type="match status" value="1"/>
</dbReference>
<organism evidence="28 29">
    <name type="scientific">Canis lupus familiaris</name>
    <name type="common">Dog</name>
    <name type="synonym">Canis familiaris</name>
    <dbReference type="NCBI Taxonomy" id="9615"/>
    <lineage>
        <taxon>Eukaryota</taxon>
        <taxon>Metazoa</taxon>
        <taxon>Chordata</taxon>
        <taxon>Craniata</taxon>
        <taxon>Vertebrata</taxon>
        <taxon>Euteleostomi</taxon>
        <taxon>Mammalia</taxon>
        <taxon>Eutheria</taxon>
        <taxon>Laurasiatheria</taxon>
        <taxon>Carnivora</taxon>
        <taxon>Caniformia</taxon>
        <taxon>Canidae</taxon>
        <taxon>Canis</taxon>
    </lineage>
</organism>
<dbReference type="InterPro" id="IPR036866">
    <property type="entry name" value="RibonucZ/Hydroxyglut_hydro"/>
</dbReference>
<evidence type="ECO:0000256" key="15">
    <source>
        <dbReference type="ARBA" id="ARBA00022946"/>
    </source>
</evidence>
<keyword evidence="15" id="KW-0809">Transit peptide</keyword>
<comment type="catalytic activity">
    <reaction evidence="1">
        <text>Endonucleolytic cleavage of RNA, removing extra 3' nucleotides from tRNA precursor, generating 3' termini of tRNAs. A 3'-hydroxy group is left at the tRNA terminus and a 5'-phosphoryl group is left at the trailer molecule.</text>
        <dbReference type="EC" id="3.1.26.11"/>
    </reaction>
</comment>
<reference evidence="28" key="1">
    <citation type="submission" date="2019-03" db="EMBL/GenBank/DDBJ databases">
        <authorList>
            <person name="Warren W.C."/>
            <person name="Johnson G.S."/>
        </authorList>
    </citation>
    <scope>NUCLEOTIDE SEQUENCE [LARGE SCALE GENOMIC DNA]</scope>
    <source>
        <strain evidence="28">Basenji</strain>
    </source>
</reference>
<keyword evidence="18" id="KW-1135">Mitochondrion nucleoid</keyword>
<evidence type="ECO:0000256" key="14">
    <source>
        <dbReference type="ARBA" id="ARBA00022833"/>
    </source>
</evidence>
<keyword evidence="26" id="KW-0732">Signal</keyword>
<dbReference type="Gene3D" id="3.60.15.10">
    <property type="entry name" value="Ribonuclease Z/Hydroxyacylglutathione hydrolase-like"/>
    <property type="match status" value="2"/>
</dbReference>
<feature type="region of interest" description="Disordered" evidence="25">
    <location>
        <begin position="342"/>
        <end position="379"/>
    </location>
</feature>
<keyword evidence="17" id="KW-0539">Nucleus</keyword>
<dbReference type="Ensembl" id="ENSCAFT00030005750.1">
    <property type="protein sequence ID" value="ENSCAFP00030005112.1"/>
    <property type="gene ID" value="ENSCAFG00030002826.1"/>
</dbReference>
<dbReference type="GO" id="GO:0046872">
    <property type="term" value="F:metal ion binding"/>
    <property type="evidence" value="ECO:0007669"/>
    <property type="project" value="UniProtKB-KW"/>
</dbReference>
<dbReference type="GO" id="GO:0005634">
    <property type="term" value="C:nucleus"/>
    <property type="evidence" value="ECO:0007669"/>
    <property type="project" value="UniProtKB-SubCell"/>
</dbReference>
<evidence type="ECO:0000256" key="18">
    <source>
        <dbReference type="ARBA" id="ARBA00023271"/>
    </source>
</evidence>
<evidence type="ECO:0000256" key="21">
    <source>
        <dbReference type="ARBA" id="ARBA00032104"/>
    </source>
</evidence>
<evidence type="ECO:0000256" key="4">
    <source>
        <dbReference type="ARBA" id="ARBA00004436"/>
    </source>
</evidence>
<feature type="chain" id="PRO_5034918110" description="Zinc phosphodiesterase ELAC protein 2" evidence="26">
    <location>
        <begin position="20"/>
        <end position="1051"/>
    </location>
</feature>
<dbReference type="PANTHER" id="PTHR12553:SF49">
    <property type="entry name" value="ZINC PHOSPHODIESTERASE ELAC PROTEIN 2"/>
    <property type="match status" value="1"/>
</dbReference>
<evidence type="ECO:0000256" key="3">
    <source>
        <dbReference type="ARBA" id="ARBA00004123"/>
    </source>
</evidence>
<evidence type="ECO:0000256" key="26">
    <source>
        <dbReference type="SAM" id="SignalP"/>
    </source>
</evidence>
<feature type="region of interest" description="Disordered" evidence="25">
    <location>
        <begin position="86"/>
        <end position="123"/>
    </location>
</feature>
<dbReference type="AlphaFoldDB" id="A0A8C0M924"/>
<dbReference type="GO" id="GO:0042645">
    <property type="term" value="C:mitochondrial nucleoid"/>
    <property type="evidence" value="ECO:0007669"/>
    <property type="project" value="UniProtKB-SubCell"/>
</dbReference>
<evidence type="ECO:0000256" key="9">
    <source>
        <dbReference type="ARBA" id="ARBA00022694"/>
    </source>
</evidence>
<evidence type="ECO:0000313" key="28">
    <source>
        <dbReference type="Ensembl" id="ENSCAFP00030005112.1"/>
    </source>
</evidence>
<evidence type="ECO:0000256" key="22">
    <source>
        <dbReference type="ARBA" id="ARBA00032616"/>
    </source>
</evidence>
<comment type="similarity">
    <text evidence="5">Belongs to the RNase Z family.</text>
</comment>
<feature type="signal peptide" evidence="26">
    <location>
        <begin position="1"/>
        <end position="19"/>
    </location>
</feature>
<feature type="region of interest" description="Disordered" evidence="25">
    <location>
        <begin position="15"/>
        <end position="35"/>
    </location>
</feature>
<dbReference type="InterPro" id="IPR027794">
    <property type="entry name" value="tRNase_Z_dom"/>
</dbReference>
<dbReference type="GO" id="GO:0042781">
    <property type="term" value="F:3'-tRNA processing endoribonuclease activity"/>
    <property type="evidence" value="ECO:0007669"/>
    <property type="project" value="UniProtKB-EC"/>
</dbReference>
<evidence type="ECO:0000256" key="2">
    <source>
        <dbReference type="ARBA" id="ARBA00001947"/>
    </source>
</evidence>
<reference evidence="28" key="2">
    <citation type="submission" date="2025-08" db="UniProtKB">
        <authorList>
            <consortium name="Ensembl"/>
        </authorList>
    </citation>
    <scope>IDENTIFICATION</scope>
</reference>
<evidence type="ECO:0000256" key="10">
    <source>
        <dbReference type="ARBA" id="ARBA00022722"/>
    </source>
</evidence>
<evidence type="ECO:0000256" key="8">
    <source>
        <dbReference type="ARBA" id="ARBA00022553"/>
    </source>
</evidence>
<evidence type="ECO:0000256" key="19">
    <source>
        <dbReference type="ARBA" id="ARBA00030689"/>
    </source>
</evidence>
<evidence type="ECO:0000313" key="29">
    <source>
        <dbReference type="Proteomes" id="UP000694429"/>
    </source>
</evidence>
<keyword evidence="11" id="KW-0479">Metal-binding</keyword>
<sequence length="1051" mass="115832">MWLLRSLLLLRSAAGRAMSQGPARRQRPPKDPLRHLRTREKRGAAWEPGGPNTVYLQVVAAGGRDVGAALYVFSEYNRSVRRARGPPLLGRDPGPWGWGGGRSPEPPTRGCARPPPARAPQAPLAHLERTPARAPRDRGASCSACGVSAQLAGTCWGKGPVLAPPPPPVPCSPVLGRLPKHHPDAQKRSPVARTGVFQVFSVVHNKASPKRGRNLNRVPSSEILASCLSCCRYLFNCGEGVQRLMQEHKLKVARLDNIFLTRMHWCNVGGLCGMILTLKETGLPKCVLSGPPQLEKYLEAIKIFSGPLKGIDLAVRPHSAPEYKDETMTVFQIPIYSELKRAERQPSQSPERLSPGQSSDSGSAENEQHLPDGIGQKKSGRDPTLVVAFVCKLHVKKGNFLVLKAKELGLPVGTAAIAPIIAAVKDGKSITYEGREILPEEICTPPDPGLAFIVVECPDEEFIQPVCENATLRRYQGDADAPVALVVHMAPEHVLADPRYQQWMERFGPATQHLVLNESCSSVHNLRSHKIQTQLGLIHSDIFPPLATPHRQEEHTTFRVPTVRGECLLKYQLRPRREWQRDAVIVCNPDEFIAEALELPNFQESVQEYRKAMQDGPAPAEKRSQYPEIIFLGTGSAIPMKIRNVSATLVNISPDRSLLLDCGEGTFGQLCRHYGDEVDRVLGTLAAVFVSHLHADHHTGLLNILLQRERALASLGKPCHPLLVVAPTQLKAWLQQYHNHCQQLLHHVSLIPAKCLQKGAEVSSPAVERLIASLLGACDLEEFQTCLVRHCKHAFGCALVHTSGWKVVYSGDTMPCEALVQIGKNATLLIHEATLEDGLEEEAVEKTHSTTSQAIGVGVRMNAGFTMLNHFSQRYAKVPLFSPDFNEKVGIAFDHMKVCFADFPTVPRLSAPLKALFAGDIEEMEERREKREVRQARAALLSGEQARGPDDRTPPQKRALVEQPRSPQSKKGQTCWMGRTAATWHGFGPEAAGRKNRDNWELVLTIFKEAARKTQHGLPVPVTCSLCTPAPSWVTGRWVVDTMSEYSGLRE</sequence>
<dbReference type="Proteomes" id="UP000694429">
    <property type="component" value="Chromosome 5"/>
</dbReference>
<evidence type="ECO:0000256" key="7">
    <source>
        <dbReference type="ARBA" id="ARBA00013357"/>
    </source>
</evidence>
<protein>
    <recommendedName>
        <fullName evidence="7">Zinc phosphodiesterase ELAC protein 2</fullName>
        <ecNumber evidence="6">3.1.26.11</ecNumber>
    </recommendedName>
    <alternativeName>
        <fullName evidence="22">ElaC homolog protein 2</fullName>
    </alternativeName>
    <alternativeName>
        <fullName evidence="20">Ribonuclease Z 2</fullName>
    </alternativeName>
    <alternativeName>
        <fullName evidence="21">tRNA 3 endonuclease 2</fullName>
    </alternativeName>
    <alternativeName>
        <fullName evidence="19">tRNase Z 2</fullName>
    </alternativeName>
</protein>
<keyword evidence="13" id="KW-0378">Hydrolase</keyword>
<dbReference type="SUPFAM" id="SSF56281">
    <property type="entry name" value="Metallo-hydrolase/oxidoreductase"/>
    <property type="match status" value="2"/>
</dbReference>
<evidence type="ECO:0000256" key="16">
    <source>
        <dbReference type="ARBA" id="ARBA00023128"/>
    </source>
</evidence>
<name>A0A8C0M924_CANLF</name>
<keyword evidence="14" id="KW-0862">Zinc</keyword>
<evidence type="ECO:0000256" key="11">
    <source>
        <dbReference type="ARBA" id="ARBA00022723"/>
    </source>
</evidence>
<evidence type="ECO:0000256" key="24">
    <source>
        <dbReference type="ARBA" id="ARBA00047136"/>
    </source>
</evidence>